<dbReference type="AlphaFoldDB" id="A0AAF0PUS0"/>
<gene>
    <name evidence="1" type="ORF">MTR67_002456</name>
</gene>
<accession>A0AAF0PUS0</accession>
<organism evidence="1 2">
    <name type="scientific">Solanum verrucosum</name>
    <dbReference type="NCBI Taxonomy" id="315347"/>
    <lineage>
        <taxon>Eukaryota</taxon>
        <taxon>Viridiplantae</taxon>
        <taxon>Streptophyta</taxon>
        <taxon>Embryophyta</taxon>
        <taxon>Tracheophyta</taxon>
        <taxon>Spermatophyta</taxon>
        <taxon>Magnoliopsida</taxon>
        <taxon>eudicotyledons</taxon>
        <taxon>Gunneridae</taxon>
        <taxon>Pentapetalae</taxon>
        <taxon>asterids</taxon>
        <taxon>lamiids</taxon>
        <taxon>Solanales</taxon>
        <taxon>Solanaceae</taxon>
        <taxon>Solanoideae</taxon>
        <taxon>Solaneae</taxon>
        <taxon>Solanum</taxon>
    </lineage>
</organism>
<keyword evidence="2" id="KW-1185">Reference proteome</keyword>
<evidence type="ECO:0000313" key="2">
    <source>
        <dbReference type="Proteomes" id="UP001234989"/>
    </source>
</evidence>
<protein>
    <recommendedName>
        <fullName evidence="3">Gag-pol polyprotein</fullName>
    </recommendedName>
</protein>
<name>A0AAF0PUS0_SOLVR</name>
<sequence>MKATVRAYVRRNADENVDQQAPPQLPQVTIDPLAEQVTNIEFRAAFKVLGQAMTTQTNREVVVPKNPNVGTTESRVRNFTRINPLEFHRSKVVEDPQEFIDEVYMVLVIMGVTDMATRRAYARRNAGGNANQDAPPQAPQVPVDPLAEQVTNAEFRIAFQVLAQAVMTQANREVVVPMNLNVVTTTSRVRHFTRMNPTEFHGSWLMKILKMSLMRFTRC</sequence>
<reference evidence="1" key="1">
    <citation type="submission" date="2023-08" db="EMBL/GenBank/DDBJ databases">
        <title>A de novo genome assembly of Solanum verrucosum Schlechtendal, a Mexican diploid species geographically isolated from the other diploid A-genome species in potato relatives.</title>
        <authorList>
            <person name="Hosaka K."/>
        </authorList>
    </citation>
    <scope>NUCLEOTIDE SEQUENCE</scope>
    <source>
        <tissue evidence="1">Young leaves</tissue>
    </source>
</reference>
<dbReference type="EMBL" id="CP133612">
    <property type="protein sequence ID" value="WMV09071.1"/>
    <property type="molecule type" value="Genomic_DNA"/>
</dbReference>
<proteinExistence type="predicted"/>
<dbReference type="Proteomes" id="UP001234989">
    <property type="component" value="Chromosome 1"/>
</dbReference>
<evidence type="ECO:0008006" key="3">
    <source>
        <dbReference type="Google" id="ProtNLM"/>
    </source>
</evidence>
<evidence type="ECO:0000313" key="1">
    <source>
        <dbReference type="EMBL" id="WMV09071.1"/>
    </source>
</evidence>